<dbReference type="AlphaFoldDB" id="A0A4Q7NR00"/>
<dbReference type="OrthoDB" id="3218604at2"/>
<dbReference type="RefSeq" id="WP_130493573.1">
    <property type="nucleotide sequence ID" value="NZ_SGXD01000003.1"/>
</dbReference>
<protein>
    <submittedName>
        <fullName evidence="3">Uncharacterized protein</fullName>
    </submittedName>
</protein>
<dbReference type="Proteomes" id="UP000293638">
    <property type="component" value="Unassembled WGS sequence"/>
</dbReference>
<sequence>MTGLIFGTIIAAWAAVLVPMWLRRHDERNEARSAERFSTAMRVLSRRGSAARPPVPGRGRSVVMPERQRVADVHVTGPARPRRSVVPLRAVRSAVVRPVQARVAARPAAAERPTARPAPARTAPARGAAAPAPRAAARPGPRSATARPASARPGAPRPSRPRPGRTSLVVRRRRTLLGLAALVALTGLLGLAGVLPLWPAVLAVLLLAAYVVHLRAQARVTAQAARRRSATAQRTAARQVRLGTAERLRRAARRHLASPGAEEAPLEDLLAEDGGWDPREVPLPTYVTKPAAPRLPDTAVSAFWGDAERDDLEVAAPAAPRTPPPVVDEADEALDDELGAILERRRVVGE</sequence>
<feature type="transmembrane region" description="Helical" evidence="2">
    <location>
        <begin position="200"/>
        <end position="218"/>
    </location>
</feature>
<feature type="transmembrane region" description="Helical" evidence="2">
    <location>
        <begin position="6"/>
        <end position="22"/>
    </location>
</feature>
<keyword evidence="2" id="KW-0812">Transmembrane</keyword>
<feature type="region of interest" description="Disordered" evidence="1">
    <location>
        <begin position="311"/>
        <end position="330"/>
    </location>
</feature>
<keyword evidence="2" id="KW-1133">Transmembrane helix</keyword>
<dbReference type="NCBIfam" id="NF045516">
    <property type="entry name" value="GlpR"/>
    <property type="match status" value="1"/>
</dbReference>
<feature type="transmembrane region" description="Helical" evidence="2">
    <location>
        <begin position="175"/>
        <end position="194"/>
    </location>
</feature>
<comment type="caution">
    <text evidence="3">The sequence shown here is derived from an EMBL/GenBank/DDBJ whole genome shotgun (WGS) entry which is preliminary data.</text>
</comment>
<reference evidence="3 4" key="1">
    <citation type="submission" date="2019-02" db="EMBL/GenBank/DDBJ databases">
        <title>Genomic Encyclopedia of Type Strains, Phase IV (KMG-IV): sequencing the most valuable type-strain genomes for metagenomic binning, comparative biology and taxonomic classification.</title>
        <authorList>
            <person name="Goeker M."/>
        </authorList>
    </citation>
    <scope>NUCLEOTIDE SEQUENCE [LARGE SCALE GENOMIC DNA]</scope>
    <source>
        <strain evidence="3 4">DSM 45622</strain>
    </source>
</reference>
<evidence type="ECO:0000313" key="3">
    <source>
        <dbReference type="EMBL" id="RZS87456.1"/>
    </source>
</evidence>
<keyword evidence="2" id="KW-0472">Membrane</keyword>
<evidence type="ECO:0000256" key="1">
    <source>
        <dbReference type="SAM" id="MobiDB-lite"/>
    </source>
</evidence>
<accession>A0A4Q7NR00</accession>
<dbReference type="EMBL" id="SGXD01000003">
    <property type="protein sequence ID" value="RZS87456.1"/>
    <property type="molecule type" value="Genomic_DNA"/>
</dbReference>
<dbReference type="PROSITE" id="PS00039">
    <property type="entry name" value="DEAD_ATP_HELICASE"/>
    <property type="match status" value="1"/>
</dbReference>
<gene>
    <name evidence="3" type="ORF">EV189_2887</name>
</gene>
<proteinExistence type="predicted"/>
<feature type="region of interest" description="Disordered" evidence="1">
    <location>
        <begin position="102"/>
        <end position="169"/>
    </location>
</feature>
<organism evidence="3 4">
    <name type="scientific">Motilibacter rhizosphaerae</name>
    <dbReference type="NCBI Taxonomy" id="598652"/>
    <lineage>
        <taxon>Bacteria</taxon>
        <taxon>Bacillati</taxon>
        <taxon>Actinomycetota</taxon>
        <taxon>Actinomycetes</taxon>
        <taxon>Motilibacterales</taxon>
        <taxon>Motilibacteraceae</taxon>
        <taxon>Motilibacter</taxon>
    </lineage>
</organism>
<dbReference type="InterPro" id="IPR000629">
    <property type="entry name" value="RNA-helicase_DEAD-box_CS"/>
</dbReference>
<evidence type="ECO:0000256" key="2">
    <source>
        <dbReference type="SAM" id="Phobius"/>
    </source>
</evidence>
<feature type="compositionally biased region" description="Low complexity" evidence="1">
    <location>
        <begin position="102"/>
        <end position="154"/>
    </location>
</feature>
<keyword evidence="4" id="KW-1185">Reference proteome</keyword>
<name>A0A4Q7NR00_9ACTN</name>
<evidence type="ECO:0000313" key="4">
    <source>
        <dbReference type="Proteomes" id="UP000293638"/>
    </source>
</evidence>
<dbReference type="InterPro" id="IPR053779">
    <property type="entry name" value="GlpR"/>
</dbReference>